<dbReference type="Proteomes" id="UP000632063">
    <property type="component" value="Unassembled WGS sequence"/>
</dbReference>
<evidence type="ECO:0000313" key="2">
    <source>
        <dbReference type="Proteomes" id="UP000632063"/>
    </source>
</evidence>
<accession>A0ABR9CJA3</accession>
<gene>
    <name evidence="1" type="ORF">IG616_05095</name>
</gene>
<dbReference type="Pfam" id="PF11985">
    <property type="entry name" value="Phage_Mu_Gp27"/>
    <property type="match status" value="1"/>
</dbReference>
<proteinExistence type="predicted"/>
<sequence length="198" mass="21863">MSTRRTGRGQLSSIERLPSACDEIIVWAANELRLRERTQKEIYEDFYAKLEDLKRDFHGELDFTIPSLSSFNRYSLNQARLTRRLEDTRAIAASISDRFDAEASDDLTLIAAEAIKALVFEHLTDAGEGGLAPKSAMDLANALRSAVAAQGISTKRRAQVEADFAKKTDAALEKVAGAAGLTSDTIAKLRREFLGLRE</sequence>
<dbReference type="InterPro" id="IPR021874">
    <property type="entry name" value="Phage_Mu_Gp27"/>
</dbReference>
<dbReference type="EMBL" id="JACYXI010000002">
    <property type="protein sequence ID" value="MBD8890910.1"/>
    <property type="molecule type" value="Genomic_DNA"/>
</dbReference>
<reference evidence="1 2" key="2">
    <citation type="journal article" date="2021" name="Int. J. Syst. Evol. Microbiol.">
        <title>Roseibium litorale sp. nov., isolated from a tidal flat sediment and proposal for the reclassification of Labrenzia polysiphoniae as Roseibium polysiphoniae comb. nov.</title>
        <authorList>
            <person name="Liu Y."/>
            <person name="Pei T."/>
            <person name="Du J."/>
            <person name="Chao M."/>
            <person name="Deng M.R."/>
            <person name="Zhu H."/>
        </authorList>
    </citation>
    <scope>NUCLEOTIDE SEQUENCE [LARGE SCALE GENOMIC DNA]</scope>
    <source>
        <strain evidence="1 2">4C16A</strain>
    </source>
</reference>
<name>A0ABR9CJA3_9HYPH</name>
<comment type="caution">
    <text evidence="1">The sequence shown here is derived from an EMBL/GenBank/DDBJ whole genome shotgun (WGS) entry which is preliminary data.</text>
</comment>
<evidence type="ECO:0000313" key="1">
    <source>
        <dbReference type="EMBL" id="MBD8890910.1"/>
    </source>
</evidence>
<protein>
    <submittedName>
        <fullName evidence="1">DUF3486 family protein</fullName>
    </submittedName>
</protein>
<dbReference type="RefSeq" id="WP_192147052.1">
    <property type="nucleotide sequence ID" value="NZ_JACYXI010000002.1"/>
</dbReference>
<organism evidence="1 2">
    <name type="scientific">Roseibium litorale</name>
    <dbReference type="NCBI Taxonomy" id="2803841"/>
    <lineage>
        <taxon>Bacteria</taxon>
        <taxon>Pseudomonadati</taxon>
        <taxon>Pseudomonadota</taxon>
        <taxon>Alphaproteobacteria</taxon>
        <taxon>Hyphomicrobiales</taxon>
        <taxon>Stappiaceae</taxon>
        <taxon>Roseibium</taxon>
    </lineage>
</organism>
<reference evidence="2" key="1">
    <citation type="submission" date="2020-09" db="EMBL/GenBank/DDBJ databases">
        <title>The genome sequence of strain Labrenzia suaedae 4C16A.</title>
        <authorList>
            <person name="Liu Y."/>
        </authorList>
    </citation>
    <scope>NUCLEOTIDE SEQUENCE [LARGE SCALE GENOMIC DNA]</scope>
    <source>
        <strain evidence="2">4C16A</strain>
    </source>
</reference>
<keyword evidence="2" id="KW-1185">Reference proteome</keyword>